<organism evidence="1 2">
    <name type="scientific">Castilleja foliolosa</name>
    <dbReference type="NCBI Taxonomy" id="1961234"/>
    <lineage>
        <taxon>Eukaryota</taxon>
        <taxon>Viridiplantae</taxon>
        <taxon>Streptophyta</taxon>
        <taxon>Embryophyta</taxon>
        <taxon>Tracheophyta</taxon>
        <taxon>Spermatophyta</taxon>
        <taxon>Magnoliopsida</taxon>
        <taxon>eudicotyledons</taxon>
        <taxon>Gunneridae</taxon>
        <taxon>Pentapetalae</taxon>
        <taxon>asterids</taxon>
        <taxon>lamiids</taxon>
        <taxon>Lamiales</taxon>
        <taxon>Orobanchaceae</taxon>
        <taxon>Pedicularideae</taxon>
        <taxon>Castillejinae</taxon>
        <taxon>Castilleja</taxon>
    </lineage>
</organism>
<dbReference type="AlphaFoldDB" id="A0ABD3CZQ7"/>
<dbReference type="Proteomes" id="UP001632038">
    <property type="component" value="Unassembled WGS sequence"/>
</dbReference>
<name>A0ABD3CZQ7_9LAMI</name>
<reference evidence="2" key="1">
    <citation type="journal article" date="2024" name="IScience">
        <title>Strigolactones Initiate the Formation of Haustorium-like Structures in Castilleja.</title>
        <authorList>
            <person name="Buerger M."/>
            <person name="Peterson D."/>
            <person name="Chory J."/>
        </authorList>
    </citation>
    <scope>NUCLEOTIDE SEQUENCE [LARGE SCALE GENOMIC DNA]</scope>
</reference>
<accession>A0ABD3CZQ7</accession>
<dbReference type="PANTHER" id="PTHR10811">
    <property type="entry name" value="FRINGE-RELATED"/>
    <property type="match status" value="1"/>
</dbReference>
<dbReference type="EMBL" id="JAVIJP010000027">
    <property type="protein sequence ID" value="KAL3635498.1"/>
    <property type="molecule type" value="Genomic_DNA"/>
</dbReference>
<dbReference type="Gene3D" id="3.90.550.50">
    <property type="match status" value="1"/>
</dbReference>
<dbReference type="InterPro" id="IPR006740">
    <property type="entry name" value="DUF604"/>
</dbReference>
<sequence length="465" mass="51926">MAKFPRLFTTTRSRIKDLLLLLSALLSAALLLYLHGLQHPSITSFSAAESSPPPPPPLPLSPDRLLFSIASSSASLPARAPYIRLWHRPISHLNNTFLFLDRAAPNPTPNLPPIIVPPDASSLSAGHRIARVVKDAIALDVPGIYWYVFGDDDTFFFPENLVRILSKYDHTKWYYIGCSSESYEQNEKFYFDMAFGGGGYAISAPLARVLARVLDSCLGRYPHLYGSDARVFACVAELGVRLTVEQGFHQVDVRGNLFGFLSAHPLSLIASLHHIDAIEPIFPGMSRINALGHLLNAARVDPARIFQQTVCYDNTNSLTISISWGYAVQVYQGNRLFADILSLQRTFKPWKRGKNAPSSTRYMFNTREYPSDPCERPLVFYMHSVDANTSGVLTNYARYDAGNCSRTKAVEKLKGIGVFSRYTDLDVEEMKALRRHCCDVLSFSEGTMTIQIRKCGIYELIATRG</sequence>
<dbReference type="Pfam" id="PF04646">
    <property type="entry name" value="DUF604"/>
    <property type="match status" value="1"/>
</dbReference>
<proteinExistence type="predicted"/>
<evidence type="ECO:0000313" key="2">
    <source>
        <dbReference type="Proteomes" id="UP001632038"/>
    </source>
</evidence>
<comment type="caution">
    <text evidence="1">The sequence shown here is derived from an EMBL/GenBank/DDBJ whole genome shotgun (WGS) entry which is preliminary data.</text>
</comment>
<keyword evidence="2" id="KW-1185">Reference proteome</keyword>
<protein>
    <submittedName>
        <fullName evidence="1">Uncharacterized protein</fullName>
    </submittedName>
</protein>
<evidence type="ECO:0000313" key="1">
    <source>
        <dbReference type="EMBL" id="KAL3635498.1"/>
    </source>
</evidence>
<gene>
    <name evidence="1" type="ORF">CASFOL_020045</name>
</gene>